<feature type="compositionally biased region" description="Basic and acidic residues" evidence="1">
    <location>
        <begin position="311"/>
        <end position="322"/>
    </location>
</feature>
<accession>A0A0D9QDN6</accession>
<evidence type="ECO:0000256" key="1">
    <source>
        <dbReference type="SAM" id="MobiDB-lite"/>
    </source>
</evidence>
<feature type="region of interest" description="Disordered" evidence="1">
    <location>
        <begin position="209"/>
        <end position="236"/>
    </location>
</feature>
<name>A0A0D9QDN6_PLAFR</name>
<feature type="compositionally biased region" description="Low complexity" evidence="1">
    <location>
        <begin position="337"/>
        <end position="347"/>
    </location>
</feature>
<sequence>MNTDEILTEWKDYKRKGHQYDVWGNYKKWLWNEIDPILHKFIEYVKDKENWENYGGNCDNSFYYHSGTRYLHHVRWPGTKVMCKIMSTALFFLTAPDGLPTFTHGAHDTEQKLRQLIGCTIVNIFMYILEKTVCEGHWGLQYAWHVMREEMQGIPGNIVAEGKCLEGFIDNVNLGSWSMKEKIKEWIQHNTDLRTWVQDTEIKKMCKTAQEESKQAGRKGTEKGTWQAGGENTDNYGETAVREKMDRGLKDVIGRAMNEIMQKVGDHLQGAGQPARTGAPGTAAEKPGSGTHAAAGPNAPTTKPGGAQHDSNNDTRRAEHNTHGSTAAKPVAPPAAPASAAPAAAGSGAVGQGPGPGPGPGQQPPPPPPPPPEKTSGGTQGGKDADQAGKCTESSTSTNKKGTGVDVSFGCTSDKELGAPDIVPPNPPDPEPGKNSYAS</sequence>
<evidence type="ECO:0000313" key="2">
    <source>
        <dbReference type="EMBL" id="KJP85160.1"/>
    </source>
</evidence>
<feature type="compositionally biased region" description="Basic and acidic residues" evidence="1">
    <location>
        <begin position="209"/>
        <end position="222"/>
    </location>
</feature>
<evidence type="ECO:0000313" key="3">
    <source>
        <dbReference type="Proteomes" id="UP000054561"/>
    </source>
</evidence>
<dbReference type="EMBL" id="KQ001743">
    <property type="protein sequence ID" value="KJP85160.1"/>
    <property type="molecule type" value="Genomic_DNA"/>
</dbReference>
<dbReference type="RefSeq" id="XP_012338228.1">
    <property type="nucleotide sequence ID" value="XM_012482805.1"/>
</dbReference>
<proteinExistence type="predicted"/>
<feature type="compositionally biased region" description="Pro residues" evidence="1">
    <location>
        <begin position="355"/>
        <end position="373"/>
    </location>
</feature>
<feature type="compositionally biased region" description="Polar residues" evidence="1">
    <location>
        <begin position="392"/>
        <end position="401"/>
    </location>
</feature>
<reference evidence="2 3" key="1">
    <citation type="submission" date="2014-03" db="EMBL/GenBank/DDBJ databases">
        <title>The Genome Sequence of Plasmodium fragile nilgiri.</title>
        <authorList>
            <consortium name="The Broad Institute Genomics Platform"/>
            <consortium name="The Broad Institute Genome Sequencing Center for Infectious Disease"/>
            <person name="Neafsey D."/>
            <person name="Duraisingh M."/>
            <person name="Young S.K."/>
            <person name="Zeng Q."/>
            <person name="Gargeya S."/>
            <person name="Abouelleil A."/>
            <person name="Alvarado L."/>
            <person name="Chapman S.B."/>
            <person name="Gainer-Dewar J."/>
            <person name="Goldberg J."/>
            <person name="Griggs A."/>
            <person name="Gujja S."/>
            <person name="Hansen M."/>
            <person name="Howarth C."/>
            <person name="Imamovic A."/>
            <person name="Larimer J."/>
            <person name="Pearson M."/>
            <person name="Poon T.W."/>
            <person name="Priest M."/>
            <person name="Roberts A."/>
            <person name="Saif S."/>
            <person name="Shea T."/>
            <person name="Sykes S."/>
            <person name="Wortman J."/>
            <person name="Nusbaum C."/>
            <person name="Birren B."/>
        </authorList>
    </citation>
    <scope>NUCLEOTIDE SEQUENCE [LARGE SCALE GENOMIC DNA]</scope>
    <source>
        <strain evidence="3">nilgiri</strain>
    </source>
</reference>
<dbReference type="VEuPathDB" id="PlasmoDB:AK88_05203"/>
<dbReference type="GeneID" id="24270517"/>
<protein>
    <recommendedName>
        <fullName evidence="4">Schizont-infected cell agglutination extracellular alpha domain-containing protein</fullName>
    </recommendedName>
</protein>
<dbReference type="AlphaFoldDB" id="A0A0D9QDN6"/>
<gene>
    <name evidence="2" type="ORF">AK88_05203</name>
</gene>
<feature type="region of interest" description="Disordered" evidence="1">
    <location>
        <begin position="268"/>
        <end position="439"/>
    </location>
</feature>
<dbReference type="Proteomes" id="UP000054561">
    <property type="component" value="Unassembled WGS sequence"/>
</dbReference>
<organism evidence="2 3">
    <name type="scientific">Plasmodium fragile</name>
    <dbReference type="NCBI Taxonomy" id="5857"/>
    <lineage>
        <taxon>Eukaryota</taxon>
        <taxon>Sar</taxon>
        <taxon>Alveolata</taxon>
        <taxon>Apicomplexa</taxon>
        <taxon>Aconoidasida</taxon>
        <taxon>Haemosporida</taxon>
        <taxon>Plasmodiidae</taxon>
        <taxon>Plasmodium</taxon>
        <taxon>Plasmodium (Plasmodium)</taxon>
    </lineage>
</organism>
<evidence type="ECO:0008006" key="4">
    <source>
        <dbReference type="Google" id="ProtNLM"/>
    </source>
</evidence>
<keyword evidence="3" id="KW-1185">Reference proteome</keyword>